<evidence type="ECO:0000313" key="1">
    <source>
        <dbReference type="EMBL" id="GFH55609.1"/>
    </source>
</evidence>
<accession>A0AAD3HA49</accession>
<evidence type="ECO:0008006" key="3">
    <source>
        <dbReference type="Google" id="ProtNLM"/>
    </source>
</evidence>
<protein>
    <recommendedName>
        <fullName evidence="3">Calmodulin-lysine N-methyltransferase</fullName>
    </recommendedName>
</protein>
<name>A0AAD3HA49_9STRA</name>
<dbReference type="AlphaFoldDB" id="A0AAD3HA49"/>
<reference evidence="1 2" key="1">
    <citation type="journal article" date="2021" name="Sci. Rep.">
        <title>The genome of the diatom Chaetoceros tenuissimus carries an ancient integrated fragment of an extant virus.</title>
        <authorList>
            <person name="Hongo Y."/>
            <person name="Kimura K."/>
            <person name="Takaki Y."/>
            <person name="Yoshida Y."/>
            <person name="Baba S."/>
            <person name="Kobayashi G."/>
            <person name="Nagasaki K."/>
            <person name="Hano T."/>
            <person name="Tomaru Y."/>
        </authorList>
    </citation>
    <scope>NUCLEOTIDE SEQUENCE [LARGE SCALE GENOMIC DNA]</scope>
    <source>
        <strain evidence="1 2">NIES-3715</strain>
    </source>
</reference>
<proteinExistence type="predicted"/>
<dbReference type="Pfam" id="PF10294">
    <property type="entry name" value="Methyltransf_16"/>
    <property type="match status" value="1"/>
</dbReference>
<dbReference type="InterPro" id="IPR029063">
    <property type="entry name" value="SAM-dependent_MTases_sf"/>
</dbReference>
<organism evidence="1 2">
    <name type="scientific">Chaetoceros tenuissimus</name>
    <dbReference type="NCBI Taxonomy" id="426638"/>
    <lineage>
        <taxon>Eukaryota</taxon>
        <taxon>Sar</taxon>
        <taxon>Stramenopiles</taxon>
        <taxon>Ochrophyta</taxon>
        <taxon>Bacillariophyta</taxon>
        <taxon>Coscinodiscophyceae</taxon>
        <taxon>Chaetocerotophycidae</taxon>
        <taxon>Chaetocerotales</taxon>
        <taxon>Chaetocerotaceae</taxon>
        <taxon>Chaetoceros</taxon>
    </lineage>
</organism>
<dbReference type="PANTHER" id="PTHR14614">
    <property type="entry name" value="HEPATOCELLULAR CARCINOMA-ASSOCIATED ANTIGEN"/>
    <property type="match status" value="1"/>
</dbReference>
<sequence>MIQNTIIHYDSSSWRRAFLSWEEKFVKDFTFRGITVSQFPSRSAFYKHRTRVFGKQRGKGKYTKALSNNINVFDSNSDLDADQVPDTGFTVWDASLLLGMYASRPKIWHRFISNLNKAPGVPITTLELGSGTGLASMLVASSKAVQHLQYSHIEMFLTDLPALIDFTHFNVEKNKQNFPNHITLNLHPLRWGNCDDLQSLPPHARFPDVVFGADLIYTQDSNVIALLVETLASLVRPGCVAVFAVCTEHRVESVHLFISLMTQVGFDVEVVSATTVHRALPATDDEFRVLECWRK</sequence>
<dbReference type="EMBL" id="BLLK01000051">
    <property type="protein sequence ID" value="GFH55609.1"/>
    <property type="molecule type" value="Genomic_DNA"/>
</dbReference>
<keyword evidence="2" id="KW-1185">Reference proteome</keyword>
<gene>
    <name evidence="1" type="ORF">CTEN210_12085</name>
</gene>
<dbReference type="SUPFAM" id="SSF53335">
    <property type="entry name" value="S-adenosyl-L-methionine-dependent methyltransferases"/>
    <property type="match status" value="1"/>
</dbReference>
<dbReference type="InterPro" id="IPR019410">
    <property type="entry name" value="Methyltransf_16"/>
</dbReference>
<dbReference type="Gene3D" id="3.40.50.150">
    <property type="entry name" value="Vaccinia Virus protein VP39"/>
    <property type="match status" value="1"/>
</dbReference>
<comment type="caution">
    <text evidence="1">The sequence shown here is derived from an EMBL/GenBank/DDBJ whole genome shotgun (WGS) entry which is preliminary data.</text>
</comment>
<evidence type="ECO:0000313" key="2">
    <source>
        <dbReference type="Proteomes" id="UP001054902"/>
    </source>
</evidence>
<dbReference type="Proteomes" id="UP001054902">
    <property type="component" value="Unassembled WGS sequence"/>
</dbReference>